<proteinExistence type="predicted"/>
<dbReference type="InterPro" id="IPR012902">
    <property type="entry name" value="N_methyl_site"/>
</dbReference>
<evidence type="ECO:0000313" key="2">
    <source>
        <dbReference type="EMBL" id="CAL1241510.1"/>
    </source>
</evidence>
<dbReference type="NCBIfam" id="TIGR02532">
    <property type="entry name" value="IV_pilin_GFxxxE"/>
    <property type="match status" value="1"/>
</dbReference>
<evidence type="ECO:0000313" key="3">
    <source>
        <dbReference type="Proteomes" id="UP001497493"/>
    </source>
</evidence>
<organism evidence="2 3">
    <name type="scientific">Candidatus Methylocalor cossyra</name>
    <dbReference type="NCBI Taxonomy" id="3108543"/>
    <lineage>
        <taxon>Bacteria</taxon>
        <taxon>Pseudomonadati</taxon>
        <taxon>Pseudomonadota</taxon>
        <taxon>Gammaproteobacteria</taxon>
        <taxon>Methylococcales</taxon>
        <taxon>Methylococcaceae</taxon>
        <taxon>Candidatus Methylocalor</taxon>
    </lineage>
</organism>
<keyword evidence="1" id="KW-1133">Transmembrane helix</keyword>
<dbReference type="Pfam" id="PF16074">
    <property type="entry name" value="PilW"/>
    <property type="match status" value="1"/>
</dbReference>
<dbReference type="Proteomes" id="UP001497493">
    <property type="component" value="Chromosome"/>
</dbReference>
<keyword evidence="1" id="KW-0472">Membrane</keyword>
<dbReference type="PROSITE" id="PS00409">
    <property type="entry name" value="PROKAR_NTER_METHYL"/>
    <property type="match status" value="1"/>
</dbReference>
<dbReference type="Pfam" id="PF07963">
    <property type="entry name" value="N_methyl"/>
    <property type="match status" value="1"/>
</dbReference>
<name>A0ABM9NLI7_9GAMM</name>
<feature type="transmembrane region" description="Helical" evidence="1">
    <location>
        <begin position="20"/>
        <end position="41"/>
    </location>
</feature>
<accession>A0ABM9NLI7</accession>
<protein>
    <submittedName>
        <fullName evidence="2">Type IV fimbrial biogenesis protein PilW</fullName>
    </submittedName>
</protein>
<dbReference type="EMBL" id="OZ026884">
    <property type="protein sequence ID" value="CAL1241510.1"/>
    <property type="molecule type" value="Genomic_DNA"/>
</dbReference>
<keyword evidence="3" id="KW-1185">Reference proteome</keyword>
<dbReference type="InterPro" id="IPR032092">
    <property type="entry name" value="PilW"/>
</dbReference>
<keyword evidence="1" id="KW-0812">Transmembrane</keyword>
<dbReference type="RefSeq" id="WP_348758019.1">
    <property type="nucleotide sequence ID" value="NZ_OZ026884.1"/>
</dbReference>
<evidence type="ECO:0000256" key="1">
    <source>
        <dbReference type="SAM" id="Phobius"/>
    </source>
</evidence>
<sequence length="371" mass="39787">MNTSIPIPPRPAHQRGLSLVELMVALTLSLVLAGAALTVYLGSRQTYRTSDTLARHQENLRLVFEQLGHDLRVGGFLGCPGTAGSAALPSCDVIPTPTSCSALNNPNDFLVKFGEAISGYEAISKSAWHLPPDGSITAPLGGRDILVVRGVYGPPVRLVQPQGDVAGADPLVVTAGIFRKPDDVGDVVLISDCQASAAVFQITDIVSGPVDTIKHDVSGPLTLGQPGNGTPKLARRFDYGELQRLSTQVYYVRNNAAGQPALYLLDGATAAGGPQELVEGVQDLQVFYSTTPGSYQTAATVGNWDQVVSVRVAVLLRSLEDNLTTTEQRFNWYKNPGDLAPSPVKPSDFGWDPRRLYQPFEITFALRNRTH</sequence>
<gene>
    <name evidence="2" type="ORF">MECH1_V1_2734</name>
</gene>
<reference evidence="2 3" key="1">
    <citation type="submission" date="2024-04" db="EMBL/GenBank/DDBJ databases">
        <authorList>
            <person name="Cremers G."/>
        </authorList>
    </citation>
    <scope>NUCLEOTIDE SEQUENCE [LARGE SCALE GENOMIC DNA]</scope>
    <source>
        <strain evidence="2">MeCH1-AG</strain>
    </source>
</reference>